<sequence length="133" mass="15161">MADNWFISIELAFDLLKRGLTYLGIMKKEKLEVPKELLPSKIKVEKSAVYGFTKDLFLVFFITRKNKTVLLLSSMHHIPSIGKKSGTSKLMKFFNKTKGCVDALDEKYVVHSTGHLAYGFLFSTIKYQSGEFV</sequence>
<dbReference type="Pfam" id="PF13843">
    <property type="entry name" value="DDE_Tnp_1_7"/>
    <property type="match status" value="1"/>
</dbReference>
<comment type="caution">
    <text evidence="2">The sequence shown here is derived from an EMBL/GenBank/DDBJ whole genome shotgun (WGS) entry which is preliminary data.</text>
</comment>
<keyword evidence="3" id="KW-1185">Reference proteome</keyword>
<organism evidence="2 3">
    <name type="scientific">Argiope bruennichi</name>
    <name type="common">Wasp spider</name>
    <name type="synonym">Aranea bruennichi</name>
    <dbReference type="NCBI Taxonomy" id="94029"/>
    <lineage>
        <taxon>Eukaryota</taxon>
        <taxon>Metazoa</taxon>
        <taxon>Ecdysozoa</taxon>
        <taxon>Arthropoda</taxon>
        <taxon>Chelicerata</taxon>
        <taxon>Arachnida</taxon>
        <taxon>Araneae</taxon>
        <taxon>Araneomorphae</taxon>
        <taxon>Entelegynae</taxon>
        <taxon>Araneoidea</taxon>
        <taxon>Araneidae</taxon>
        <taxon>Argiope</taxon>
    </lineage>
</organism>
<proteinExistence type="predicted"/>
<name>A0A8T0F2Y8_ARGBR</name>
<dbReference type="EMBL" id="JABXBU010000030">
    <property type="protein sequence ID" value="KAF8785517.1"/>
    <property type="molecule type" value="Genomic_DNA"/>
</dbReference>
<feature type="domain" description="PiggyBac transposable element-derived protein" evidence="1">
    <location>
        <begin position="2"/>
        <end position="107"/>
    </location>
</feature>
<evidence type="ECO:0000313" key="3">
    <source>
        <dbReference type="Proteomes" id="UP000807504"/>
    </source>
</evidence>
<evidence type="ECO:0000313" key="2">
    <source>
        <dbReference type="EMBL" id="KAF8785517.1"/>
    </source>
</evidence>
<reference evidence="2" key="2">
    <citation type="submission" date="2020-06" db="EMBL/GenBank/DDBJ databases">
        <authorList>
            <person name="Sheffer M."/>
        </authorList>
    </citation>
    <scope>NUCLEOTIDE SEQUENCE</scope>
</reference>
<gene>
    <name evidence="2" type="ORF">HNY73_011040</name>
</gene>
<protein>
    <recommendedName>
        <fullName evidence="1">PiggyBac transposable element-derived protein domain-containing protein</fullName>
    </recommendedName>
</protein>
<dbReference type="AlphaFoldDB" id="A0A8T0F2Y8"/>
<dbReference type="InterPro" id="IPR029526">
    <property type="entry name" value="PGBD"/>
</dbReference>
<dbReference type="Proteomes" id="UP000807504">
    <property type="component" value="Unassembled WGS sequence"/>
</dbReference>
<evidence type="ECO:0000259" key="1">
    <source>
        <dbReference type="Pfam" id="PF13843"/>
    </source>
</evidence>
<accession>A0A8T0F2Y8</accession>
<reference evidence="2" key="1">
    <citation type="journal article" date="2020" name="bioRxiv">
        <title>Chromosome-level reference genome of the European wasp spider Argiope bruennichi: a resource for studies on range expansion and evolutionary adaptation.</title>
        <authorList>
            <person name="Sheffer M.M."/>
            <person name="Hoppe A."/>
            <person name="Krehenwinkel H."/>
            <person name="Uhl G."/>
            <person name="Kuss A.W."/>
            <person name="Jensen L."/>
            <person name="Jensen C."/>
            <person name="Gillespie R.G."/>
            <person name="Hoff K.J."/>
            <person name="Prost S."/>
        </authorList>
    </citation>
    <scope>NUCLEOTIDE SEQUENCE</scope>
</reference>